<dbReference type="GO" id="GO:0003677">
    <property type="term" value="F:DNA binding"/>
    <property type="evidence" value="ECO:0007669"/>
    <property type="project" value="UniProtKB-KW"/>
</dbReference>
<keyword evidence="11" id="KW-0238">DNA-binding</keyword>
<dbReference type="Pfam" id="PF09397">
    <property type="entry name" value="FtsK_gamma"/>
    <property type="match status" value="1"/>
</dbReference>
<protein>
    <recommendedName>
        <fullName evidence="3">DNA translocase FtsK</fullName>
    </recommendedName>
</protein>
<dbReference type="SUPFAM" id="SSF46785">
    <property type="entry name" value="Winged helix' DNA-binding domain"/>
    <property type="match status" value="1"/>
</dbReference>
<dbReference type="GO" id="GO:0005886">
    <property type="term" value="C:plasma membrane"/>
    <property type="evidence" value="ECO:0007669"/>
    <property type="project" value="UniProtKB-SubCell"/>
</dbReference>
<comment type="subunit">
    <text evidence="15">Homohexamer. Forms a ring that surrounds DNA.</text>
</comment>
<keyword evidence="7 16" id="KW-0547">Nucleotide-binding</keyword>
<feature type="transmembrane region" description="Helical" evidence="18">
    <location>
        <begin position="166"/>
        <end position="186"/>
    </location>
</feature>
<proteinExistence type="inferred from homology"/>
<dbReference type="AlphaFoldDB" id="A0A0M3AXI3"/>
<keyword evidence="21" id="KW-1185">Reference proteome</keyword>
<dbReference type="SMART" id="SM00843">
    <property type="entry name" value="Ftsk_gamma"/>
    <property type="match status" value="1"/>
</dbReference>
<dbReference type="Pfam" id="PF17854">
    <property type="entry name" value="FtsK_alpha"/>
    <property type="match status" value="1"/>
</dbReference>
<feature type="binding site" evidence="16">
    <location>
        <begin position="425"/>
        <end position="432"/>
    </location>
    <ligand>
        <name>ATP</name>
        <dbReference type="ChEBI" id="CHEBI:30616"/>
    </ligand>
</feature>
<dbReference type="PATRIC" id="fig|56193.3.peg.606"/>
<comment type="similarity">
    <text evidence="2">Belongs to the FtsK/SpoIIIE/SftA family.</text>
</comment>
<dbReference type="GO" id="GO:0007059">
    <property type="term" value="P:chromosome segregation"/>
    <property type="evidence" value="ECO:0007669"/>
    <property type="project" value="UniProtKB-KW"/>
</dbReference>
<keyword evidence="9 16" id="KW-0067">ATP-binding</keyword>
<dbReference type="Gene3D" id="1.10.10.10">
    <property type="entry name" value="Winged helix-like DNA-binding domain superfamily/Winged helix DNA-binding domain"/>
    <property type="match status" value="1"/>
</dbReference>
<dbReference type="SUPFAM" id="SSF52540">
    <property type="entry name" value="P-loop containing nucleoside triphosphate hydrolases"/>
    <property type="match status" value="1"/>
</dbReference>
<evidence type="ECO:0000256" key="7">
    <source>
        <dbReference type="ARBA" id="ARBA00022741"/>
    </source>
</evidence>
<dbReference type="Proteomes" id="UP000033874">
    <property type="component" value="Unassembled WGS sequence"/>
</dbReference>
<keyword evidence="6 18" id="KW-0812">Transmembrane</keyword>
<sequence length="773" mass="83867">MAVGRGAKRTPEWREMLKRSLIRSGALIGSIALILATLFLALALLSYQPSDPSMNTVAGEQVQNIMQAPGAWVADFLLWLLGVPVALVLPLMAITARRLWGDQDMSGWKAQFGKCFAGIVFVGIALALFQTNPLVGLPAGWGGIIALVTARGVMSLTAQAPAAQGWITGILVVLTLIAGAVCWYRSLALEKPIIALRRPSLPRLSLPRPAFALAGPAPVVDADEEDELFERVAAPRKTVSNEPKPPINIQTPKPAPVQRSMAPVSQDDLFGNSSLPSPDLLNPIPASQGAKIDKAALERNARLLESVLDDFHVKGNIVEVRPGPVVTMYELEPAPGIKASRVIALADDIARNMSALSARVATIPGRTVIGIELPNANREGVSFRELITSEQFGQEATLPIILGKNISGEPIIADLAPMPHLLIAGTTGSGKSVGLNAMILSLLYRMTPDQLRLIMIDPKMLELSTYDDIPHLLSPVVTEPAKAIRALKWAVEQMEDRYRMMASISVRNLANYNEKVRAAKAKGKPLGRRVQTGYDPETGKPIYEEEQLDFQPLPQIVVVVDELADLMMTAGKEVEFLIQRLAQKARAAGIHLILATQRPSVDVITGVIKANLPTRISFFVTSKIDSRTILGEQGAEQLLGKGDMLYMHGGKGLMRVHGPFVSDDEVRVVADHWRAQGQPDYIAAVTEEPEEGSFALDGVDLGDDSPDAQLFRKACQLVFENQKASTSWLQRQLRIGYNSAARLIEQMEEQGLVGPPNHVGRREVLRDEGGNPL</sequence>
<feature type="domain" description="FtsK" evidence="19">
    <location>
        <begin position="408"/>
        <end position="627"/>
    </location>
</feature>
<evidence type="ECO:0000256" key="16">
    <source>
        <dbReference type="PROSITE-ProRule" id="PRU00289"/>
    </source>
</evidence>
<dbReference type="InterPro" id="IPR025199">
    <property type="entry name" value="FtsK_4TM"/>
</dbReference>
<evidence type="ECO:0000256" key="3">
    <source>
        <dbReference type="ARBA" id="ARBA00020887"/>
    </source>
</evidence>
<dbReference type="Gene3D" id="3.30.980.40">
    <property type="match status" value="1"/>
</dbReference>
<evidence type="ECO:0000313" key="20">
    <source>
        <dbReference type="EMBL" id="KKW93646.1"/>
    </source>
</evidence>
<dbReference type="CDD" id="cd01127">
    <property type="entry name" value="TrwB_TraG_TraD_VirD4"/>
    <property type="match status" value="1"/>
</dbReference>
<dbReference type="GO" id="GO:0051301">
    <property type="term" value="P:cell division"/>
    <property type="evidence" value="ECO:0007669"/>
    <property type="project" value="UniProtKB-KW"/>
</dbReference>
<feature type="transmembrane region" description="Helical" evidence="18">
    <location>
        <begin position="76"/>
        <end position="100"/>
    </location>
</feature>
<dbReference type="InterPro" id="IPR036388">
    <property type="entry name" value="WH-like_DNA-bd_sf"/>
</dbReference>
<dbReference type="InterPro" id="IPR027417">
    <property type="entry name" value="P-loop_NTPase"/>
</dbReference>
<evidence type="ECO:0000256" key="15">
    <source>
        <dbReference type="ARBA" id="ARBA00025923"/>
    </source>
</evidence>
<evidence type="ECO:0000256" key="14">
    <source>
        <dbReference type="ARBA" id="ARBA00024784"/>
    </source>
</evidence>
<feature type="region of interest" description="Disordered" evidence="17">
    <location>
        <begin position="752"/>
        <end position="773"/>
    </location>
</feature>
<comment type="caution">
    <text evidence="20">The sequence shown here is derived from an EMBL/GenBank/DDBJ whole genome shotgun (WGS) entry which is preliminary data.</text>
</comment>
<evidence type="ECO:0000256" key="4">
    <source>
        <dbReference type="ARBA" id="ARBA00022475"/>
    </source>
</evidence>
<evidence type="ECO:0000259" key="19">
    <source>
        <dbReference type="PROSITE" id="PS50901"/>
    </source>
</evidence>
<evidence type="ECO:0000256" key="8">
    <source>
        <dbReference type="ARBA" id="ARBA00022829"/>
    </source>
</evidence>
<name>A0A0M3AXI3_9SPHN</name>
<evidence type="ECO:0000256" key="17">
    <source>
        <dbReference type="SAM" id="MobiDB-lite"/>
    </source>
</evidence>
<feature type="compositionally biased region" description="Basic and acidic residues" evidence="17">
    <location>
        <begin position="760"/>
        <end position="773"/>
    </location>
</feature>
<evidence type="ECO:0000256" key="9">
    <source>
        <dbReference type="ARBA" id="ARBA00022840"/>
    </source>
</evidence>
<dbReference type="STRING" id="56193.YP76_02955"/>
<dbReference type="Pfam" id="PF13491">
    <property type="entry name" value="FtsK_4TM"/>
    <property type="match status" value="1"/>
</dbReference>
<dbReference type="GO" id="GO:0005524">
    <property type="term" value="F:ATP binding"/>
    <property type="evidence" value="ECO:0007669"/>
    <property type="project" value="UniProtKB-UniRule"/>
</dbReference>
<dbReference type="InterPro" id="IPR002543">
    <property type="entry name" value="FtsK_dom"/>
</dbReference>
<feature type="transmembrane region" description="Helical" evidence="18">
    <location>
        <begin position="112"/>
        <end position="129"/>
    </location>
</feature>
<evidence type="ECO:0000256" key="2">
    <source>
        <dbReference type="ARBA" id="ARBA00006474"/>
    </source>
</evidence>
<comment type="function">
    <text evidence="14">Essential cell division protein that coordinates cell division and chromosome segregation. The N-terminus is involved in assembly of the cell-division machinery. The C-terminus functions as a DNA motor that moves dsDNA in an ATP-dependent manner towards the dif recombination site, which is located within the replication terminus region. Translocation stops specifically at Xer-dif sites, where FtsK interacts with the Xer recombinase, allowing activation of chromosome unlinking by recombination. FtsK orienting polar sequences (KOPS) guide the direction of DNA translocation. FtsK can remove proteins from DNA as it translocates, but translocation stops specifically at XerCD-dif site, thereby preventing removal of XerC and XerD from dif.</text>
</comment>
<evidence type="ECO:0000313" key="21">
    <source>
        <dbReference type="Proteomes" id="UP000033874"/>
    </source>
</evidence>
<dbReference type="EMBL" id="LBIC01000001">
    <property type="protein sequence ID" value="KKW93646.1"/>
    <property type="molecule type" value="Genomic_DNA"/>
</dbReference>
<comment type="subcellular location">
    <subcellularLocation>
        <location evidence="1">Cell membrane</location>
        <topology evidence="1">Multi-pass membrane protein</topology>
    </subcellularLocation>
</comment>
<gene>
    <name evidence="20" type="ORF">YP76_02955</name>
</gene>
<reference evidence="20 21" key="1">
    <citation type="submission" date="2015-04" db="EMBL/GenBank/DDBJ databases">
        <title>Genome sequence of aromatic hydrocarbons-degrading Sphingobium chungbukense DJ77.</title>
        <authorList>
            <person name="Kim Y.-C."/>
            <person name="Chae J.-C."/>
        </authorList>
    </citation>
    <scope>NUCLEOTIDE SEQUENCE [LARGE SCALE GENOMIC DNA]</scope>
    <source>
        <strain evidence="20 21">DJ77</strain>
    </source>
</reference>
<dbReference type="InterPro" id="IPR050206">
    <property type="entry name" value="FtsK/SpoIIIE/SftA"/>
</dbReference>
<dbReference type="PROSITE" id="PS50901">
    <property type="entry name" value="FTSK"/>
    <property type="match status" value="1"/>
</dbReference>
<evidence type="ECO:0000256" key="5">
    <source>
        <dbReference type="ARBA" id="ARBA00022618"/>
    </source>
</evidence>
<feature type="transmembrane region" description="Helical" evidence="18">
    <location>
        <begin position="135"/>
        <end position="154"/>
    </location>
</feature>
<dbReference type="InterPro" id="IPR018541">
    <property type="entry name" value="Ftsk_gamma"/>
</dbReference>
<keyword evidence="8" id="KW-0159">Chromosome partition</keyword>
<dbReference type="Pfam" id="PF01580">
    <property type="entry name" value="FtsK_SpoIIIE"/>
    <property type="match status" value="1"/>
</dbReference>
<dbReference type="PANTHER" id="PTHR22683:SF41">
    <property type="entry name" value="DNA TRANSLOCASE FTSK"/>
    <property type="match status" value="1"/>
</dbReference>
<keyword evidence="10 18" id="KW-1133">Transmembrane helix</keyword>
<dbReference type="InterPro" id="IPR036390">
    <property type="entry name" value="WH_DNA-bd_sf"/>
</dbReference>
<evidence type="ECO:0000256" key="12">
    <source>
        <dbReference type="ARBA" id="ARBA00023136"/>
    </source>
</evidence>
<feature type="region of interest" description="Disordered" evidence="17">
    <location>
        <begin position="238"/>
        <end position="258"/>
    </location>
</feature>
<evidence type="ECO:0000256" key="1">
    <source>
        <dbReference type="ARBA" id="ARBA00004651"/>
    </source>
</evidence>
<keyword evidence="12 18" id="KW-0472">Membrane</keyword>
<keyword evidence="13" id="KW-0131">Cell cycle</keyword>
<feature type="transmembrane region" description="Helical" evidence="18">
    <location>
        <begin position="21"/>
        <end position="45"/>
    </location>
</feature>
<evidence type="ECO:0000256" key="10">
    <source>
        <dbReference type="ARBA" id="ARBA00022989"/>
    </source>
</evidence>
<keyword evidence="5 20" id="KW-0132">Cell division</keyword>
<dbReference type="Gene3D" id="3.40.50.300">
    <property type="entry name" value="P-loop containing nucleotide triphosphate hydrolases"/>
    <property type="match status" value="1"/>
</dbReference>
<evidence type="ECO:0000256" key="18">
    <source>
        <dbReference type="SAM" id="Phobius"/>
    </source>
</evidence>
<evidence type="ECO:0000256" key="11">
    <source>
        <dbReference type="ARBA" id="ARBA00023125"/>
    </source>
</evidence>
<evidence type="ECO:0000256" key="13">
    <source>
        <dbReference type="ARBA" id="ARBA00023306"/>
    </source>
</evidence>
<evidence type="ECO:0000256" key="6">
    <source>
        <dbReference type="ARBA" id="ARBA00022692"/>
    </source>
</evidence>
<dbReference type="InterPro" id="IPR041027">
    <property type="entry name" value="FtsK_alpha"/>
</dbReference>
<keyword evidence="4" id="KW-1003">Cell membrane</keyword>
<organism evidence="20 21">
    <name type="scientific">Sphingobium chungbukense</name>
    <dbReference type="NCBI Taxonomy" id="56193"/>
    <lineage>
        <taxon>Bacteria</taxon>
        <taxon>Pseudomonadati</taxon>
        <taxon>Pseudomonadota</taxon>
        <taxon>Alphaproteobacteria</taxon>
        <taxon>Sphingomonadales</taxon>
        <taxon>Sphingomonadaceae</taxon>
        <taxon>Sphingobium</taxon>
    </lineage>
</organism>
<dbReference type="RefSeq" id="WP_046762089.1">
    <property type="nucleotide sequence ID" value="NZ_LBIC01000001.1"/>
</dbReference>
<accession>A0A0M3AXI3</accession>
<dbReference type="PANTHER" id="PTHR22683">
    <property type="entry name" value="SPORULATION PROTEIN RELATED"/>
    <property type="match status" value="1"/>
</dbReference>